<organism evidence="2 3">
    <name type="scientific">Wenxinia marina DSM 24838</name>
    <dbReference type="NCBI Taxonomy" id="1123501"/>
    <lineage>
        <taxon>Bacteria</taxon>
        <taxon>Pseudomonadati</taxon>
        <taxon>Pseudomonadota</taxon>
        <taxon>Alphaproteobacteria</taxon>
        <taxon>Rhodobacterales</taxon>
        <taxon>Roseobacteraceae</taxon>
        <taxon>Wenxinia</taxon>
    </lineage>
</organism>
<dbReference type="STRING" id="1123501.Wenmar_01721"/>
<evidence type="ECO:0000256" key="1">
    <source>
        <dbReference type="SAM" id="Phobius"/>
    </source>
</evidence>
<dbReference type="Proteomes" id="UP000035100">
    <property type="component" value="Unassembled WGS sequence"/>
</dbReference>
<evidence type="ECO:0000313" key="3">
    <source>
        <dbReference type="Proteomes" id="UP000035100"/>
    </source>
</evidence>
<dbReference type="PATRIC" id="fig|1123501.6.peg.1812"/>
<dbReference type="RefSeq" id="WP_018303493.1">
    <property type="nucleotide sequence ID" value="NZ_KB902299.1"/>
</dbReference>
<comment type="caution">
    <text evidence="2">The sequence shown here is derived from an EMBL/GenBank/DDBJ whole genome shotgun (WGS) entry which is preliminary data.</text>
</comment>
<keyword evidence="1" id="KW-0472">Membrane</keyword>
<accession>A0A0D0Q4A1</accession>
<proteinExistence type="predicted"/>
<dbReference type="AlphaFoldDB" id="A0A0D0Q4A1"/>
<keyword evidence="3" id="KW-1185">Reference proteome</keyword>
<name>A0A0D0Q4A1_9RHOB</name>
<reference evidence="2 3" key="1">
    <citation type="submission" date="2013-01" db="EMBL/GenBank/DDBJ databases">
        <authorList>
            <person name="Fiebig A."/>
            <person name="Goeker M."/>
            <person name="Klenk H.-P.P."/>
        </authorList>
    </citation>
    <scope>NUCLEOTIDE SEQUENCE [LARGE SCALE GENOMIC DNA]</scope>
    <source>
        <strain evidence="2 3">DSM 24838</strain>
    </source>
</reference>
<keyword evidence="1" id="KW-0812">Transmembrane</keyword>
<feature type="transmembrane region" description="Helical" evidence="1">
    <location>
        <begin position="12"/>
        <end position="36"/>
    </location>
</feature>
<dbReference type="EMBL" id="AONG01000009">
    <property type="protein sequence ID" value="KIQ69359.1"/>
    <property type="molecule type" value="Genomic_DNA"/>
</dbReference>
<gene>
    <name evidence="2" type="ORF">Wenmar_01721</name>
</gene>
<keyword evidence="1" id="KW-1133">Transmembrane helix</keyword>
<sequence length="61" mass="6037">MVDYTSRPGGRPASGGGVALFVVSFIAIVILVLAFFDSRGAGSVPSPDHLPEPPALAAAGG</sequence>
<protein>
    <submittedName>
        <fullName evidence="2">Uncharacterized protein</fullName>
    </submittedName>
</protein>
<evidence type="ECO:0000313" key="2">
    <source>
        <dbReference type="EMBL" id="KIQ69359.1"/>
    </source>
</evidence>